<feature type="non-terminal residue" evidence="2">
    <location>
        <position position="1"/>
    </location>
</feature>
<evidence type="ECO:0000256" key="1">
    <source>
        <dbReference type="SAM" id="MobiDB-lite"/>
    </source>
</evidence>
<protein>
    <submittedName>
        <fullName evidence="2">Uncharacterized protein</fullName>
    </submittedName>
</protein>
<gene>
    <name evidence="2" type="ORF">Bca52824_017811</name>
</gene>
<dbReference type="EMBL" id="JAAMPC010000004">
    <property type="protein sequence ID" value="KAG2314689.1"/>
    <property type="molecule type" value="Genomic_DNA"/>
</dbReference>
<dbReference type="OrthoDB" id="10483228at2759"/>
<accession>A0A8X7VNX1</accession>
<keyword evidence="3" id="KW-1185">Reference proteome</keyword>
<evidence type="ECO:0000313" key="3">
    <source>
        <dbReference type="Proteomes" id="UP000886595"/>
    </source>
</evidence>
<organism evidence="2 3">
    <name type="scientific">Brassica carinata</name>
    <name type="common">Ethiopian mustard</name>
    <name type="synonym">Abyssinian cabbage</name>
    <dbReference type="NCBI Taxonomy" id="52824"/>
    <lineage>
        <taxon>Eukaryota</taxon>
        <taxon>Viridiplantae</taxon>
        <taxon>Streptophyta</taxon>
        <taxon>Embryophyta</taxon>
        <taxon>Tracheophyta</taxon>
        <taxon>Spermatophyta</taxon>
        <taxon>Magnoliopsida</taxon>
        <taxon>eudicotyledons</taxon>
        <taxon>Gunneridae</taxon>
        <taxon>Pentapetalae</taxon>
        <taxon>rosids</taxon>
        <taxon>malvids</taxon>
        <taxon>Brassicales</taxon>
        <taxon>Brassicaceae</taxon>
        <taxon>Brassiceae</taxon>
        <taxon>Brassica</taxon>
    </lineage>
</organism>
<dbReference type="Proteomes" id="UP000886595">
    <property type="component" value="Unassembled WGS sequence"/>
</dbReference>
<dbReference type="AlphaFoldDB" id="A0A8X7VNX1"/>
<reference evidence="2 3" key="1">
    <citation type="submission" date="2020-02" db="EMBL/GenBank/DDBJ databases">
        <authorList>
            <person name="Ma Q."/>
            <person name="Huang Y."/>
            <person name="Song X."/>
            <person name="Pei D."/>
        </authorList>
    </citation>
    <scope>NUCLEOTIDE SEQUENCE [LARGE SCALE GENOMIC DNA]</scope>
    <source>
        <strain evidence="2">Sxm20200214</strain>
        <tissue evidence="2">Leaf</tissue>
    </source>
</reference>
<proteinExistence type="predicted"/>
<name>A0A8X7VNX1_BRACI</name>
<sequence length="402" mass="44726">NPGPPVDDYLSRRDLSRRQLSHFRPPLHSYVLGQKAPLSQSSCPSPIVKPDLPELVLKHHSTARSKSSCYRRVVSLRFVTSSSALLRLTDGSLFTEKFPVPDPPDPPDPRDCTFVEISQPLSPHVKVIVQPTPPFDAAPLYENRTTRSTHPGHGLTRSGGLCVPEASPPPRPVLSLSQLCESLVMYFLSQINPDRSLDINFHCVAMGLRLSSGLDERYGSQYGNIGVHFLSWISVRILSCLIVKSITSPPPHRLFTPVPSESRWYSTETCFVLNQNHIWSLNLLIAINLSHHYSSKASCLSTVCRCTSVQRVHLAQSCDVVLKLPLFIHPSQVHLVSSESLGARAVHARSTSFQTLPFGLINFDSDYFMLVVVTYSGTQRMLPTVLHLFEQDSLVSFVILCV</sequence>
<comment type="caution">
    <text evidence="2">The sequence shown here is derived from an EMBL/GenBank/DDBJ whole genome shotgun (WGS) entry which is preliminary data.</text>
</comment>
<evidence type="ECO:0000313" key="2">
    <source>
        <dbReference type="EMBL" id="KAG2314689.1"/>
    </source>
</evidence>
<feature type="region of interest" description="Disordered" evidence="1">
    <location>
        <begin position="138"/>
        <end position="162"/>
    </location>
</feature>